<dbReference type="Proteomes" id="UP000612456">
    <property type="component" value="Unassembled WGS sequence"/>
</dbReference>
<name>A0A917DKN6_9BACL</name>
<keyword evidence="2" id="KW-1185">Reference proteome</keyword>
<dbReference type="InterPro" id="IPR009784">
    <property type="entry name" value="DUF1349"/>
</dbReference>
<reference evidence="1" key="2">
    <citation type="submission" date="2020-09" db="EMBL/GenBank/DDBJ databases">
        <authorList>
            <person name="Sun Q."/>
            <person name="Zhou Y."/>
        </authorList>
    </citation>
    <scope>NUCLEOTIDE SEQUENCE</scope>
    <source>
        <strain evidence="1">CGMCC 1.15178</strain>
    </source>
</reference>
<dbReference type="Pfam" id="PF07081">
    <property type="entry name" value="DUF1349"/>
    <property type="match status" value="1"/>
</dbReference>
<dbReference type="PANTHER" id="PTHR35332">
    <property type="entry name" value="REGULATION OF ENOLASE PROTEIN 1"/>
    <property type="match status" value="1"/>
</dbReference>
<evidence type="ECO:0008006" key="3">
    <source>
        <dbReference type="Google" id="ProtNLM"/>
    </source>
</evidence>
<dbReference type="AlphaFoldDB" id="A0A917DKN6"/>
<reference evidence="1" key="1">
    <citation type="journal article" date="2014" name="Int. J. Syst. Evol. Microbiol.">
        <title>Complete genome sequence of Corynebacterium casei LMG S-19264T (=DSM 44701T), isolated from a smear-ripened cheese.</title>
        <authorList>
            <consortium name="US DOE Joint Genome Institute (JGI-PGF)"/>
            <person name="Walter F."/>
            <person name="Albersmeier A."/>
            <person name="Kalinowski J."/>
            <person name="Ruckert C."/>
        </authorList>
    </citation>
    <scope>NUCLEOTIDE SEQUENCE</scope>
    <source>
        <strain evidence="1">CGMCC 1.15178</strain>
    </source>
</reference>
<accession>A0A917DKN6</accession>
<gene>
    <name evidence="1" type="ORF">GCM10010911_00010</name>
</gene>
<evidence type="ECO:0000313" key="1">
    <source>
        <dbReference type="EMBL" id="GGD46512.1"/>
    </source>
</evidence>
<organism evidence="1 2">
    <name type="scientific">Paenibacillus nasutitermitis</name>
    <dbReference type="NCBI Taxonomy" id="1652958"/>
    <lineage>
        <taxon>Bacteria</taxon>
        <taxon>Bacillati</taxon>
        <taxon>Bacillota</taxon>
        <taxon>Bacilli</taxon>
        <taxon>Bacillales</taxon>
        <taxon>Paenibacillaceae</taxon>
        <taxon>Paenibacillus</taxon>
    </lineage>
</organism>
<comment type="caution">
    <text evidence="1">The sequence shown here is derived from an EMBL/GenBank/DDBJ whole genome shotgun (WGS) entry which is preliminary data.</text>
</comment>
<proteinExistence type="predicted"/>
<sequence>MNLFEKCSGRILPDRMEWINEPEEWHFNESSHLKVYASSGADFFIDPAGGHAQFSAPFLYTRIKGEFVMSTRIKVDMKKQYDSGCLMLMADAQNWAKLCFEFFDDQPSIISVVTKNTSDDCVSAPLTVTQPYIRIARGGNCFAFHYSVDGVQWHLVRYFGMEGTTELKVGVVTQSPVGEGCLAEFEYLNIIEQPAEGDIRKA</sequence>
<protein>
    <recommendedName>
        <fullName evidence="3">DUF1349 domain-containing protein</fullName>
    </recommendedName>
</protein>
<dbReference type="RefSeq" id="WP_188987935.1">
    <property type="nucleotide sequence ID" value="NZ_BMHP01000001.1"/>
</dbReference>
<dbReference type="SUPFAM" id="SSF49899">
    <property type="entry name" value="Concanavalin A-like lectins/glucanases"/>
    <property type="match status" value="1"/>
</dbReference>
<dbReference type="PANTHER" id="PTHR35332:SF2">
    <property type="entry name" value="REGULATION OF ENOLASE PROTEIN 1"/>
    <property type="match status" value="1"/>
</dbReference>
<dbReference type="InterPro" id="IPR013320">
    <property type="entry name" value="ConA-like_dom_sf"/>
</dbReference>
<evidence type="ECO:0000313" key="2">
    <source>
        <dbReference type="Proteomes" id="UP000612456"/>
    </source>
</evidence>
<dbReference type="EMBL" id="BMHP01000001">
    <property type="protein sequence ID" value="GGD46512.1"/>
    <property type="molecule type" value="Genomic_DNA"/>
</dbReference>
<dbReference type="Gene3D" id="2.60.120.200">
    <property type="match status" value="1"/>
</dbReference>